<keyword evidence="1" id="KW-0472">Membrane</keyword>
<sequence length="88" mass="10293">MLALLRLLLIGFAVLTVIYAALSLWSRRVRRRRLGREWDEAQGPGSRERFVADGLRHYDRSLRRKLILGVYILPLCLIALITYLTNFH</sequence>
<dbReference type="EMBL" id="FNAV01000003">
    <property type="protein sequence ID" value="SDE37243.1"/>
    <property type="molecule type" value="Genomic_DNA"/>
</dbReference>
<keyword evidence="1" id="KW-0812">Transmembrane</keyword>
<evidence type="ECO:0000256" key="1">
    <source>
        <dbReference type="SAM" id="Phobius"/>
    </source>
</evidence>
<feature type="transmembrane region" description="Helical" evidence="1">
    <location>
        <begin position="66"/>
        <end position="85"/>
    </location>
</feature>
<protein>
    <recommendedName>
        <fullName evidence="4">Cation/multidrug efflux pump</fullName>
    </recommendedName>
</protein>
<evidence type="ECO:0008006" key="4">
    <source>
        <dbReference type="Google" id="ProtNLM"/>
    </source>
</evidence>
<dbReference type="AlphaFoldDB" id="A0A1G7CDB5"/>
<feature type="transmembrane region" description="Helical" evidence="1">
    <location>
        <begin position="6"/>
        <end position="26"/>
    </location>
</feature>
<evidence type="ECO:0000313" key="3">
    <source>
        <dbReference type="Proteomes" id="UP000198994"/>
    </source>
</evidence>
<proteinExistence type="predicted"/>
<dbReference type="OrthoDB" id="7632202at2"/>
<organism evidence="2 3">
    <name type="scientific">Salipiger thiooxidans</name>
    <dbReference type="NCBI Taxonomy" id="282683"/>
    <lineage>
        <taxon>Bacteria</taxon>
        <taxon>Pseudomonadati</taxon>
        <taxon>Pseudomonadota</taxon>
        <taxon>Alphaproteobacteria</taxon>
        <taxon>Rhodobacterales</taxon>
        <taxon>Roseobacteraceae</taxon>
        <taxon>Salipiger</taxon>
    </lineage>
</organism>
<keyword evidence="3" id="KW-1185">Reference proteome</keyword>
<reference evidence="3" key="1">
    <citation type="submission" date="2016-10" db="EMBL/GenBank/DDBJ databases">
        <authorList>
            <person name="Varghese N."/>
            <person name="Submissions S."/>
        </authorList>
    </citation>
    <scope>NUCLEOTIDE SEQUENCE [LARGE SCALE GENOMIC DNA]</scope>
    <source>
        <strain evidence="3">DSM 10146</strain>
    </source>
</reference>
<name>A0A1G7CDB5_9RHOB</name>
<dbReference type="STRING" id="282683.SAMN04488105_10376"/>
<dbReference type="Proteomes" id="UP000198994">
    <property type="component" value="Unassembled WGS sequence"/>
</dbReference>
<dbReference type="RefSeq" id="WP_089956074.1">
    <property type="nucleotide sequence ID" value="NZ_FNAV01000003.1"/>
</dbReference>
<gene>
    <name evidence="2" type="ORF">SAMN04488105_10376</name>
</gene>
<accession>A0A1G7CDB5</accession>
<keyword evidence="1" id="KW-1133">Transmembrane helix</keyword>
<evidence type="ECO:0000313" key="2">
    <source>
        <dbReference type="EMBL" id="SDE37243.1"/>
    </source>
</evidence>